<feature type="domain" description="TadE-like" evidence="3">
    <location>
        <begin position="32"/>
        <end position="74"/>
    </location>
</feature>
<reference evidence="5" key="1">
    <citation type="journal article" date="2019" name="Int. J. Syst. Evol. Microbiol.">
        <title>The Global Catalogue of Microorganisms (GCM) 10K type strain sequencing project: providing services to taxonomists for standard genome sequencing and annotation.</title>
        <authorList>
            <consortium name="The Broad Institute Genomics Platform"/>
            <consortium name="The Broad Institute Genome Sequencing Center for Infectious Disease"/>
            <person name="Wu L."/>
            <person name="Ma J."/>
        </authorList>
    </citation>
    <scope>NUCLEOTIDE SEQUENCE [LARGE SCALE GENOMIC DNA]</scope>
    <source>
        <strain evidence="5">CGMCC 1.13681</strain>
    </source>
</reference>
<feature type="transmembrane region" description="Helical" evidence="2">
    <location>
        <begin position="38"/>
        <end position="60"/>
    </location>
</feature>
<gene>
    <name evidence="4" type="ORF">ACFQLX_03545</name>
</gene>
<evidence type="ECO:0000313" key="4">
    <source>
        <dbReference type="EMBL" id="MFC7217250.1"/>
    </source>
</evidence>
<comment type="caution">
    <text evidence="4">The sequence shown here is derived from an EMBL/GenBank/DDBJ whole genome shotgun (WGS) entry which is preliminary data.</text>
</comment>
<dbReference type="RefSeq" id="WP_386411794.1">
    <property type="nucleotide sequence ID" value="NZ_JBHSZO010000004.1"/>
</dbReference>
<proteinExistence type="predicted"/>
<evidence type="ECO:0000256" key="1">
    <source>
        <dbReference type="SAM" id="MobiDB-lite"/>
    </source>
</evidence>
<protein>
    <submittedName>
        <fullName evidence="4">TadE family protein</fullName>
    </submittedName>
</protein>
<name>A0ABW2G961_9ACTN</name>
<keyword evidence="2" id="KW-0472">Membrane</keyword>
<evidence type="ECO:0000313" key="5">
    <source>
        <dbReference type="Proteomes" id="UP001596413"/>
    </source>
</evidence>
<feature type="region of interest" description="Disordered" evidence="1">
    <location>
        <begin position="1"/>
        <end position="28"/>
    </location>
</feature>
<keyword evidence="2" id="KW-0812">Transmembrane</keyword>
<dbReference type="Proteomes" id="UP001596413">
    <property type="component" value="Unassembled WGS sequence"/>
</dbReference>
<organism evidence="4 5">
    <name type="scientific">Streptomyces polyrhachis</name>
    <dbReference type="NCBI Taxonomy" id="1282885"/>
    <lineage>
        <taxon>Bacteria</taxon>
        <taxon>Bacillati</taxon>
        <taxon>Actinomycetota</taxon>
        <taxon>Actinomycetes</taxon>
        <taxon>Kitasatosporales</taxon>
        <taxon>Streptomycetaceae</taxon>
        <taxon>Streptomyces</taxon>
    </lineage>
</organism>
<dbReference type="EMBL" id="JBHSZO010000004">
    <property type="protein sequence ID" value="MFC7217250.1"/>
    <property type="molecule type" value="Genomic_DNA"/>
</dbReference>
<keyword evidence="2" id="KW-1133">Transmembrane helix</keyword>
<evidence type="ECO:0000259" key="3">
    <source>
        <dbReference type="Pfam" id="PF07811"/>
    </source>
</evidence>
<dbReference type="InterPro" id="IPR012495">
    <property type="entry name" value="TadE-like_dom"/>
</dbReference>
<dbReference type="Pfam" id="PF07811">
    <property type="entry name" value="TadE"/>
    <property type="match status" value="1"/>
</dbReference>
<keyword evidence="5" id="KW-1185">Reference proteome</keyword>
<sequence>MTETPRSTDTRDTRAPRDTRTTRAPRATRDRGQVSLEFLGFLPILLAVALAVIQLGIAAYTVQQAGTAARAAARADTRDGFLKSCEAAAYAAVSDYVRDGMRPASCDRGLDRTSATVTVTIPSIIPGVGFGTTTKTAVMPKSER</sequence>
<accession>A0ABW2G961</accession>
<evidence type="ECO:0000256" key="2">
    <source>
        <dbReference type="SAM" id="Phobius"/>
    </source>
</evidence>